<feature type="compositionally biased region" description="Low complexity" evidence="1">
    <location>
        <begin position="276"/>
        <end position="289"/>
    </location>
</feature>
<organism evidence="2 3">
    <name type="scientific">Micromonospora coerulea</name>
    <dbReference type="NCBI Taxonomy" id="47856"/>
    <lineage>
        <taxon>Bacteria</taxon>
        <taxon>Bacillati</taxon>
        <taxon>Actinomycetota</taxon>
        <taxon>Actinomycetes</taxon>
        <taxon>Micromonosporales</taxon>
        <taxon>Micromonosporaceae</taxon>
        <taxon>Micromonospora</taxon>
    </lineage>
</organism>
<feature type="region of interest" description="Disordered" evidence="1">
    <location>
        <begin position="276"/>
        <end position="469"/>
    </location>
</feature>
<comment type="caution">
    <text evidence="2">The sequence shown here is derived from an EMBL/GenBank/DDBJ whole genome shotgun (WGS) entry which is preliminary data.</text>
</comment>
<sequence>MIERGSGRTSGLTDWRLMDVLSMWACLQDHDTTGHWKQVAGWRKVSELALTHLSRLKEYRRGLAEAWPPETNAAARAYIGELDQLIDKVQRTHDAAAANYDALAAATRALGSTRAELEPLYQEYAAKLQQKQAYEATVADPKAVAGSRLPEQPPVTDGDLERLNVQARGLMTGLSGELQQAQVMLRQPPPRPNISRQPDERDLYGPAVTPPVIPPIVPVPMATTRVEPSPNMGPPAIRPAPPPTAPNVGPVIGSGPVLGGAGTGLAPAPIPSAPPGITSALPSPGLGVPSPLPPLSGPLIRGSTVGPNDRTRPGVRPSADRANGLPHSGAPRPMPPGGMIGGAPGAALGQPSSGATPPRRINPTGGVIGGGGAGTAPSGGAGSRPGAGRISQFGTAHGLPPIGGGPGMGPASETVGLPGRTSRDELRDGEPRRWDPHHPWETDEGVAPIVRPPEDDGPINPGPAIGFGR</sequence>
<accession>A0ABP8SFV5</accession>
<reference evidence="3" key="1">
    <citation type="journal article" date="2019" name="Int. J. Syst. Evol. Microbiol.">
        <title>The Global Catalogue of Microorganisms (GCM) 10K type strain sequencing project: providing services to taxonomists for standard genome sequencing and annotation.</title>
        <authorList>
            <consortium name="The Broad Institute Genomics Platform"/>
            <consortium name="The Broad Institute Genome Sequencing Center for Infectious Disease"/>
            <person name="Wu L."/>
            <person name="Ma J."/>
        </authorList>
    </citation>
    <scope>NUCLEOTIDE SEQUENCE [LARGE SCALE GENOMIC DNA]</scope>
    <source>
        <strain evidence="3">JCM 3175</strain>
    </source>
</reference>
<evidence type="ECO:0008006" key="4">
    <source>
        <dbReference type="Google" id="ProtNLM"/>
    </source>
</evidence>
<evidence type="ECO:0000313" key="2">
    <source>
        <dbReference type="EMBL" id="GAA4567202.1"/>
    </source>
</evidence>
<name>A0ABP8SFV5_9ACTN</name>
<proteinExistence type="predicted"/>
<evidence type="ECO:0000313" key="3">
    <source>
        <dbReference type="Proteomes" id="UP001500307"/>
    </source>
</evidence>
<protein>
    <recommendedName>
        <fullName evidence="4">PPE family protein</fullName>
    </recommendedName>
</protein>
<gene>
    <name evidence="2" type="ORF">GCM10023176_18850</name>
</gene>
<evidence type="ECO:0000256" key="1">
    <source>
        <dbReference type="SAM" id="MobiDB-lite"/>
    </source>
</evidence>
<dbReference type="Proteomes" id="UP001500307">
    <property type="component" value="Unassembled WGS sequence"/>
</dbReference>
<dbReference type="EMBL" id="BAABGU010000008">
    <property type="protein sequence ID" value="GAA4567202.1"/>
    <property type="molecule type" value="Genomic_DNA"/>
</dbReference>
<feature type="compositionally biased region" description="Gly residues" evidence="1">
    <location>
        <begin position="366"/>
        <end position="385"/>
    </location>
</feature>
<keyword evidence="3" id="KW-1185">Reference proteome</keyword>
<feature type="compositionally biased region" description="Basic and acidic residues" evidence="1">
    <location>
        <begin position="421"/>
        <end position="441"/>
    </location>
</feature>